<protein>
    <submittedName>
        <fullName evidence="5">Secretion chaperone CsaA protein</fullName>
    </submittedName>
</protein>
<dbReference type="InterPro" id="IPR008231">
    <property type="entry name" value="CsaA"/>
</dbReference>
<comment type="caution">
    <text evidence="5">The sequence shown here is derived from an EMBL/GenBank/DDBJ whole genome shotgun (WGS) entry which is preliminary data.</text>
</comment>
<reference evidence="5 6" key="1">
    <citation type="submission" date="2014-03" db="EMBL/GenBank/DDBJ databases">
        <title>Whole genome sequence of Novosphingobium resinovorum KF1.</title>
        <authorList>
            <person name="Gan H.M."/>
            <person name="Gan H.Y."/>
            <person name="Chew T.H."/>
            <person name="Savka M.A."/>
        </authorList>
    </citation>
    <scope>NUCLEOTIDE SEQUENCE [LARGE SCALE GENOMIC DNA]</scope>
    <source>
        <strain evidence="5 6">KF1</strain>
    </source>
</reference>
<dbReference type="AlphaFoldDB" id="A0A031K6L2"/>
<feature type="domain" description="TRNA-binding" evidence="4">
    <location>
        <begin position="19"/>
        <end position="123"/>
    </location>
</feature>
<dbReference type="InterPro" id="IPR051270">
    <property type="entry name" value="Tyrosine-tRNA_ligase_regulator"/>
</dbReference>
<keyword evidence="1 3" id="KW-0820">tRNA-binding</keyword>
<dbReference type="SUPFAM" id="SSF50249">
    <property type="entry name" value="Nucleic acid-binding proteins"/>
    <property type="match status" value="1"/>
</dbReference>
<sequence length="123" mass="13369">MHLDHDPAAPPGETIGFDDFLKVDIRIGTIVGAEVYEDARKPSYKLRIDFGPGIGEKKSVGQVAALYSPEELTGRQVAAVVNFPVRQIGKALSEVLTLGFADEEGRVTLFSPDKRVPDGSRLF</sequence>
<dbReference type="PANTHER" id="PTHR11586:SF37">
    <property type="entry name" value="TRNA-BINDING DOMAIN-CONTAINING PROTEIN"/>
    <property type="match status" value="1"/>
</dbReference>
<dbReference type="FunFam" id="2.40.50.140:FF:000165">
    <property type="entry name" value="Chaperone CsaA"/>
    <property type="match status" value="1"/>
</dbReference>
<dbReference type="InterPro" id="IPR002547">
    <property type="entry name" value="tRNA-bd_dom"/>
</dbReference>
<proteinExistence type="predicted"/>
<evidence type="ECO:0000256" key="1">
    <source>
        <dbReference type="ARBA" id="ARBA00022555"/>
    </source>
</evidence>
<accession>A0A031K6L2</accession>
<dbReference type="eggNOG" id="COG0073">
    <property type="taxonomic scope" value="Bacteria"/>
</dbReference>
<evidence type="ECO:0000313" key="6">
    <source>
        <dbReference type="Proteomes" id="UP000024329"/>
    </source>
</evidence>
<dbReference type="GO" id="GO:0000049">
    <property type="term" value="F:tRNA binding"/>
    <property type="evidence" value="ECO:0007669"/>
    <property type="project" value="UniProtKB-UniRule"/>
</dbReference>
<dbReference type="NCBIfam" id="TIGR02222">
    <property type="entry name" value="chap_CsaA"/>
    <property type="match status" value="1"/>
</dbReference>
<dbReference type="InterPro" id="IPR012340">
    <property type="entry name" value="NA-bd_OB-fold"/>
</dbReference>
<gene>
    <name evidence="5" type="ORF">BV97_00424</name>
</gene>
<dbReference type="PATRIC" id="fig|158500.4.peg.438"/>
<dbReference type="PROSITE" id="PS50886">
    <property type="entry name" value="TRBD"/>
    <property type="match status" value="1"/>
</dbReference>
<dbReference type="CDD" id="cd02798">
    <property type="entry name" value="tRNA_bind_CsaA"/>
    <property type="match status" value="1"/>
</dbReference>
<dbReference type="Proteomes" id="UP000024329">
    <property type="component" value="Unassembled WGS sequence"/>
</dbReference>
<evidence type="ECO:0000256" key="3">
    <source>
        <dbReference type="PROSITE-ProRule" id="PRU00209"/>
    </source>
</evidence>
<dbReference type="Gene3D" id="2.40.50.140">
    <property type="entry name" value="Nucleic acid-binding proteins"/>
    <property type="match status" value="1"/>
</dbReference>
<evidence type="ECO:0000256" key="2">
    <source>
        <dbReference type="ARBA" id="ARBA00022884"/>
    </source>
</evidence>
<dbReference type="NCBIfam" id="NF007495">
    <property type="entry name" value="PRK10089.1-4"/>
    <property type="match status" value="1"/>
</dbReference>
<evidence type="ECO:0000259" key="4">
    <source>
        <dbReference type="PROSITE" id="PS50886"/>
    </source>
</evidence>
<dbReference type="EMBL" id="JFYZ01000001">
    <property type="protein sequence ID" value="EZP84668.1"/>
    <property type="molecule type" value="Genomic_DNA"/>
</dbReference>
<evidence type="ECO:0000313" key="5">
    <source>
        <dbReference type="EMBL" id="EZP84668.1"/>
    </source>
</evidence>
<dbReference type="STRING" id="158500.BES08_02185"/>
<dbReference type="NCBIfam" id="NF007494">
    <property type="entry name" value="PRK10089.1-3"/>
    <property type="match status" value="1"/>
</dbReference>
<organism evidence="5 6">
    <name type="scientific">Novosphingobium resinovorum</name>
    <dbReference type="NCBI Taxonomy" id="158500"/>
    <lineage>
        <taxon>Bacteria</taxon>
        <taxon>Pseudomonadati</taxon>
        <taxon>Pseudomonadota</taxon>
        <taxon>Alphaproteobacteria</taxon>
        <taxon>Sphingomonadales</taxon>
        <taxon>Sphingomonadaceae</taxon>
        <taxon>Novosphingobium</taxon>
    </lineage>
</organism>
<keyword evidence="2 3" id="KW-0694">RNA-binding</keyword>
<dbReference type="PANTHER" id="PTHR11586">
    <property type="entry name" value="TRNA-AMINOACYLATION COFACTOR ARC1 FAMILY MEMBER"/>
    <property type="match status" value="1"/>
</dbReference>
<name>A0A031K6L2_9SPHN</name>
<dbReference type="Pfam" id="PF01588">
    <property type="entry name" value="tRNA_bind"/>
    <property type="match status" value="1"/>
</dbReference>
<dbReference type="RefSeq" id="WP_008829689.1">
    <property type="nucleotide sequence ID" value="NZ_JFYZ01000001.1"/>
</dbReference>